<keyword evidence="2" id="KW-0175">Coiled coil</keyword>
<keyword evidence="6" id="KW-1185">Reference proteome</keyword>
<keyword evidence="3" id="KW-1133">Transmembrane helix</keyword>
<dbReference type="EMBL" id="QPGL01000002">
    <property type="protein sequence ID" value="RCS70018.1"/>
    <property type="molecule type" value="Genomic_DNA"/>
</dbReference>
<dbReference type="PANTHER" id="PTHR30367">
    <property type="entry name" value="P-HYDROXYBENZOIC ACID EFFLUX PUMP SUBUNIT AAEA-RELATED"/>
    <property type="match status" value="1"/>
</dbReference>
<dbReference type="Proteomes" id="UP000252479">
    <property type="component" value="Unassembled WGS sequence"/>
</dbReference>
<evidence type="ECO:0000256" key="2">
    <source>
        <dbReference type="SAM" id="Coils"/>
    </source>
</evidence>
<dbReference type="PANTHER" id="PTHR30367:SF6">
    <property type="entry name" value="SECRETION PROTEIN-RELATED"/>
    <property type="match status" value="1"/>
</dbReference>
<evidence type="ECO:0000256" key="3">
    <source>
        <dbReference type="SAM" id="Phobius"/>
    </source>
</evidence>
<protein>
    <submittedName>
        <fullName evidence="5">HlyD family secretion protein</fullName>
    </submittedName>
</protein>
<name>A0A368LH43_9VIBR</name>
<dbReference type="OrthoDB" id="8958519at2"/>
<feature type="domain" description="Multidrug resistance protein MdtA-like barrel-sandwich hybrid" evidence="4">
    <location>
        <begin position="45"/>
        <end position="229"/>
    </location>
</feature>
<dbReference type="Gene3D" id="1.10.287.470">
    <property type="entry name" value="Helix hairpin bin"/>
    <property type="match status" value="2"/>
</dbReference>
<sequence>MTPDQQFTRLVRIAMFGFAFIFIYFLFADLKMPMTTEAMATRSITKVAPQVSGRIDQVLVHNNQIVKKGQTLFQIDSTPFQLAVEEAELSLEQAKQNNAELDASLAAAKADVNAAQSISVQKNREAKRMTNLFSNHGVSQQERDQSVSNAQSARANLLAAQAQLEKIKVSRGLAGENNLNIRQAQNHLKQAQLNLAYTQVKADQDGLVTNLHLEQGSFKSAGSPALALVSNQFDIIADFREKSLIDAKKGTEALVAFDGRPSELFSATVESIDAGVSSGQFDANGELATPTSSSRWVRDAQRMRLHFTFNQPLDFVVAAGARTTVQLVPENGLFAVLAKAQIKIVSFMHYIY</sequence>
<dbReference type="InterPro" id="IPR058625">
    <property type="entry name" value="MdtA-like_BSH"/>
</dbReference>
<keyword evidence="3" id="KW-0812">Transmembrane</keyword>
<evidence type="ECO:0000259" key="4">
    <source>
        <dbReference type="Pfam" id="PF25917"/>
    </source>
</evidence>
<evidence type="ECO:0000256" key="1">
    <source>
        <dbReference type="ARBA" id="ARBA00009477"/>
    </source>
</evidence>
<reference evidence="5 6" key="1">
    <citation type="journal article" date="2017" name="Elife">
        <title>Extensive horizontal gene transfer in cheese-associated bacteria.</title>
        <authorList>
            <person name="Bonham K.S."/>
            <person name="Wolfe B.E."/>
            <person name="Dutton R.J."/>
        </authorList>
    </citation>
    <scope>NUCLEOTIDE SEQUENCE [LARGE SCALE GENOMIC DNA]</scope>
    <source>
        <strain evidence="5 6">JB196</strain>
    </source>
</reference>
<dbReference type="RefSeq" id="WP_086961262.1">
    <property type="nucleotide sequence ID" value="NZ_AP018681.1"/>
</dbReference>
<dbReference type="SUPFAM" id="SSF111369">
    <property type="entry name" value="HlyD-like secretion proteins"/>
    <property type="match status" value="2"/>
</dbReference>
<evidence type="ECO:0000313" key="5">
    <source>
        <dbReference type="EMBL" id="RCS70018.1"/>
    </source>
</evidence>
<dbReference type="InterPro" id="IPR050393">
    <property type="entry name" value="MFP_Efflux_Pump"/>
</dbReference>
<feature type="coiled-coil region" evidence="2">
    <location>
        <begin position="84"/>
        <end position="111"/>
    </location>
</feature>
<dbReference type="GeneID" id="303189465"/>
<proteinExistence type="inferred from homology"/>
<organism evidence="5 6">
    <name type="scientific">Vibrio casei</name>
    <dbReference type="NCBI Taxonomy" id="673372"/>
    <lineage>
        <taxon>Bacteria</taxon>
        <taxon>Pseudomonadati</taxon>
        <taxon>Pseudomonadota</taxon>
        <taxon>Gammaproteobacteria</taxon>
        <taxon>Vibrionales</taxon>
        <taxon>Vibrionaceae</taxon>
        <taxon>Vibrio</taxon>
    </lineage>
</organism>
<accession>A0A368LH43</accession>
<dbReference type="Pfam" id="PF25917">
    <property type="entry name" value="BSH_RND"/>
    <property type="match status" value="1"/>
</dbReference>
<dbReference type="Gene3D" id="2.40.30.170">
    <property type="match status" value="1"/>
</dbReference>
<dbReference type="Gene3D" id="2.40.50.100">
    <property type="match status" value="1"/>
</dbReference>
<evidence type="ECO:0000313" key="6">
    <source>
        <dbReference type="Proteomes" id="UP000252479"/>
    </source>
</evidence>
<comment type="caution">
    <text evidence="5">The sequence shown here is derived from an EMBL/GenBank/DDBJ whole genome shotgun (WGS) entry which is preliminary data.</text>
</comment>
<dbReference type="AlphaFoldDB" id="A0A368LH43"/>
<gene>
    <name evidence="5" type="ORF">CIK83_11085</name>
</gene>
<feature type="transmembrane region" description="Helical" evidence="3">
    <location>
        <begin position="6"/>
        <end position="27"/>
    </location>
</feature>
<comment type="similarity">
    <text evidence="1">Belongs to the membrane fusion protein (MFP) (TC 8.A.1) family.</text>
</comment>
<keyword evidence="3" id="KW-0472">Membrane</keyword>